<geneLocation type="plasmid" evidence="1 2">
    <name>pSn</name>
</geneLocation>
<organism evidence="1 2">
    <name type="scientific">Simkania negevensis (strain ATCC VR-1471 / DSM 27360 / Z)</name>
    <dbReference type="NCBI Taxonomy" id="331113"/>
    <lineage>
        <taxon>Bacteria</taxon>
        <taxon>Pseudomonadati</taxon>
        <taxon>Chlamydiota</taxon>
        <taxon>Chlamydiia</taxon>
        <taxon>Parachlamydiales</taxon>
        <taxon>Simkaniaceae</taxon>
        <taxon>Simkania</taxon>
    </lineage>
</organism>
<dbReference type="AlphaFoldDB" id="F8L2P7"/>
<accession>F8L2P7</accession>
<sequence>MDYKRISGLLGGDDRFIVYNKEIRERGAKTVESASLHSHKELEVI</sequence>
<reference evidence="1 2" key="2">
    <citation type="journal article" date="2011" name="Mol. Biol. Evol.">
        <title>Unity in variety--the pan-genome of the Chlamydiae.</title>
        <authorList>
            <person name="Collingro A."/>
            <person name="Tischler P."/>
            <person name="Weinmaier T."/>
            <person name="Penz T."/>
            <person name="Heinz E."/>
            <person name="Brunham R.C."/>
            <person name="Read T.D."/>
            <person name="Bavoil P.M."/>
            <person name="Sachse K."/>
            <person name="Kahane S."/>
            <person name="Friedman M.G."/>
            <person name="Rattei T."/>
            <person name="Myers G.S."/>
            <person name="Horn M."/>
        </authorList>
    </citation>
    <scope>NUCLEOTIDE SEQUENCE [LARGE SCALE GENOMIC DNA]</scope>
    <source>
        <strain evidence="2">ATCC VR-1471 / Z</strain>
        <plasmid evidence="1 2">pSn</plasmid>
    </source>
</reference>
<dbReference type="EMBL" id="FR872581">
    <property type="protein sequence ID" value="CCB87743.1"/>
    <property type="molecule type" value="Genomic_DNA"/>
</dbReference>
<keyword evidence="1" id="KW-0614">Plasmid</keyword>
<keyword evidence="2" id="KW-1185">Reference proteome</keyword>
<evidence type="ECO:0000313" key="2">
    <source>
        <dbReference type="Proteomes" id="UP000000496"/>
    </source>
</evidence>
<evidence type="ECO:0000313" key="1">
    <source>
        <dbReference type="EMBL" id="CCB87743.1"/>
    </source>
</evidence>
<reference key="1">
    <citation type="journal article" date="2011" name="Mol. Biol. Evol.">
        <title>Unity in variety -- the pan-genome of the Chlamydiae.</title>
        <authorList>
            <person name="Collingro A."/>
            <person name="Tischler P."/>
            <person name="Weinmaier T."/>
            <person name="Penz T."/>
            <person name="Heinz E."/>
            <person name="Brunham R.C."/>
            <person name="Read T.D."/>
            <person name="Bavoil P.M."/>
            <person name="Sachse K."/>
            <person name="Kahane S."/>
            <person name="Friedman M.G."/>
            <person name="Rattei T."/>
            <person name="Myers G.S.A."/>
            <person name="Horn M."/>
        </authorList>
    </citation>
    <scope>NUCLEOTIDE SEQUENCE</scope>
    <source>
        <strain>Z</strain>
    </source>
</reference>
<name>F8L2P7_SIMNZ</name>
<gene>
    <name evidence="1" type="ordered locus">SNE_B23840</name>
</gene>
<protein>
    <submittedName>
        <fullName evidence="1">Uncharacterized protein</fullName>
    </submittedName>
</protein>
<proteinExistence type="predicted"/>
<dbReference type="KEGG" id="sng:SNE_B23840"/>
<dbReference type="Proteomes" id="UP000000496">
    <property type="component" value="Plasmid pSn"/>
</dbReference>
<dbReference type="HOGENOM" id="CLU_3205312_0_0_0"/>